<dbReference type="Gene3D" id="3.60.21.10">
    <property type="match status" value="1"/>
</dbReference>
<sequence length="205" mass="23242">MSDPEYNNGDVFIHAGDFTDFGESEELVRFNELLGKLNFTHKIVVAGNHELGFDPVEDLSQRSFLDSGRGTINGYSLLTNAVYLHDDFLTIDGVKVLRHALPFSERLSLLCAPARRKRAPRILDVFAKEGRWGSNKLLWKVLKFKPEFHVFGHVHAGYGAIKSNDTTFINAALTKPIFPPIGLDPERKPFVFYVRRRIVEKNQLG</sequence>
<reference evidence="3" key="1">
    <citation type="submission" date="2020-10" db="EMBL/GenBank/DDBJ databases">
        <authorList>
            <person name="Kikuchi T."/>
        </authorList>
    </citation>
    <scope>NUCLEOTIDE SEQUENCE</scope>
    <source>
        <strain evidence="3">NKZ352</strain>
    </source>
</reference>
<dbReference type="GO" id="GO:0016787">
    <property type="term" value="F:hydrolase activity"/>
    <property type="evidence" value="ECO:0007669"/>
    <property type="project" value="InterPro"/>
</dbReference>
<evidence type="ECO:0000313" key="4">
    <source>
        <dbReference type="Proteomes" id="UP000835052"/>
    </source>
</evidence>
<dbReference type="InterPro" id="IPR029052">
    <property type="entry name" value="Metallo-depent_PP-like"/>
</dbReference>
<dbReference type="OrthoDB" id="630188at2759"/>
<evidence type="ECO:0000256" key="1">
    <source>
        <dbReference type="ARBA" id="ARBA00007993"/>
    </source>
</evidence>
<keyword evidence="4" id="KW-1185">Reference proteome</keyword>
<comment type="caution">
    <text evidence="3">The sequence shown here is derived from an EMBL/GenBank/DDBJ whole genome shotgun (WGS) entry which is preliminary data.</text>
</comment>
<dbReference type="EMBL" id="CAJGYM010000013">
    <property type="protein sequence ID" value="CAD6189937.1"/>
    <property type="molecule type" value="Genomic_DNA"/>
</dbReference>
<protein>
    <recommendedName>
        <fullName evidence="2">Calcineurin-like phosphoesterase domain-containing protein</fullName>
    </recommendedName>
</protein>
<feature type="domain" description="Calcineurin-like phosphoesterase" evidence="2">
    <location>
        <begin position="8"/>
        <end position="156"/>
    </location>
</feature>
<gene>
    <name evidence="3" type="ORF">CAUJ_LOCUS5856</name>
</gene>
<dbReference type="Proteomes" id="UP000835052">
    <property type="component" value="Unassembled WGS sequence"/>
</dbReference>
<evidence type="ECO:0000313" key="3">
    <source>
        <dbReference type="EMBL" id="CAD6189937.1"/>
    </source>
</evidence>
<dbReference type="SUPFAM" id="SSF56300">
    <property type="entry name" value="Metallo-dependent phosphatases"/>
    <property type="match status" value="1"/>
</dbReference>
<dbReference type="InterPro" id="IPR051693">
    <property type="entry name" value="UPF0046_metallophosphoest"/>
</dbReference>
<dbReference type="AlphaFoldDB" id="A0A8S1H399"/>
<dbReference type="InterPro" id="IPR004843">
    <property type="entry name" value="Calcineurin-like_PHP"/>
</dbReference>
<evidence type="ECO:0000259" key="2">
    <source>
        <dbReference type="Pfam" id="PF00149"/>
    </source>
</evidence>
<comment type="similarity">
    <text evidence="1">Belongs to the UPF0046 family.</text>
</comment>
<name>A0A8S1H399_9PELO</name>
<proteinExistence type="inferred from homology"/>
<accession>A0A8S1H399</accession>
<organism evidence="3 4">
    <name type="scientific">Caenorhabditis auriculariae</name>
    <dbReference type="NCBI Taxonomy" id="2777116"/>
    <lineage>
        <taxon>Eukaryota</taxon>
        <taxon>Metazoa</taxon>
        <taxon>Ecdysozoa</taxon>
        <taxon>Nematoda</taxon>
        <taxon>Chromadorea</taxon>
        <taxon>Rhabditida</taxon>
        <taxon>Rhabditina</taxon>
        <taxon>Rhabditomorpha</taxon>
        <taxon>Rhabditoidea</taxon>
        <taxon>Rhabditidae</taxon>
        <taxon>Peloderinae</taxon>
        <taxon>Caenorhabditis</taxon>
    </lineage>
</organism>
<dbReference type="PANTHER" id="PTHR12905">
    <property type="entry name" value="METALLOPHOSPHOESTERASE"/>
    <property type="match status" value="1"/>
</dbReference>
<dbReference type="PANTHER" id="PTHR12905:SF19">
    <property type="entry name" value="UPF0046 PROTEIN K07C11.7"/>
    <property type="match status" value="1"/>
</dbReference>
<dbReference type="Pfam" id="PF00149">
    <property type="entry name" value="Metallophos"/>
    <property type="match status" value="1"/>
</dbReference>